<dbReference type="SUPFAM" id="SSF56112">
    <property type="entry name" value="Protein kinase-like (PK-like)"/>
    <property type="match status" value="1"/>
</dbReference>
<dbReference type="InterPro" id="IPR000719">
    <property type="entry name" value="Prot_kinase_dom"/>
</dbReference>
<dbReference type="EMBL" id="BMRG01000002">
    <property type="protein sequence ID" value="GGP44822.1"/>
    <property type="molecule type" value="Genomic_DNA"/>
</dbReference>
<dbReference type="GO" id="GO:0005524">
    <property type="term" value="F:ATP binding"/>
    <property type="evidence" value="ECO:0007669"/>
    <property type="project" value="InterPro"/>
</dbReference>
<name>A0A918AJC3_9PSEU</name>
<evidence type="ECO:0000313" key="3">
    <source>
        <dbReference type="Proteomes" id="UP000639606"/>
    </source>
</evidence>
<organism evidence="2 3">
    <name type="scientific">Saccharothrix coeruleofusca</name>
    <dbReference type="NCBI Taxonomy" id="33919"/>
    <lineage>
        <taxon>Bacteria</taxon>
        <taxon>Bacillati</taxon>
        <taxon>Actinomycetota</taxon>
        <taxon>Actinomycetes</taxon>
        <taxon>Pseudonocardiales</taxon>
        <taxon>Pseudonocardiaceae</taxon>
        <taxon>Saccharothrix</taxon>
    </lineage>
</organism>
<evidence type="ECO:0000259" key="1">
    <source>
        <dbReference type="PROSITE" id="PS50011"/>
    </source>
</evidence>
<comment type="caution">
    <text evidence="2">The sequence shown here is derived from an EMBL/GenBank/DDBJ whole genome shotgun (WGS) entry which is preliminary data.</text>
</comment>
<dbReference type="GO" id="GO:0004672">
    <property type="term" value="F:protein kinase activity"/>
    <property type="evidence" value="ECO:0007669"/>
    <property type="project" value="InterPro"/>
</dbReference>
<keyword evidence="3" id="KW-1185">Reference proteome</keyword>
<reference evidence="2" key="2">
    <citation type="submission" date="2020-09" db="EMBL/GenBank/DDBJ databases">
        <authorList>
            <person name="Sun Q."/>
            <person name="Ohkuma M."/>
        </authorList>
    </citation>
    <scope>NUCLEOTIDE SEQUENCE</scope>
    <source>
        <strain evidence="2">JCM 3313</strain>
    </source>
</reference>
<dbReference type="PROSITE" id="PS50011">
    <property type="entry name" value="PROTEIN_KINASE_DOM"/>
    <property type="match status" value="1"/>
</dbReference>
<proteinExistence type="predicted"/>
<feature type="domain" description="Protein kinase" evidence="1">
    <location>
        <begin position="18"/>
        <end position="291"/>
    </location>
</feature>
<reference evidence="2" key="1">
    <citation type="journal article" date="2014" name="Int. J. Syst. Evol. Microbiol.">
        <title>Complete genome sequence of Corynebacterium casei LMG S-19264T (=DSM 44701T), isolated from a smear-ripened cheese.</title>
        <authorList>
            <consortium name="US DOE Joint Genome Institute (JGI-PGF)"/>
            <person name="Walter F."/>
            <person name="Albersmeier A."/>
            <person name="Kalinowski J."/>
            <person name="Ruckert C."/>
        </authorList>
    </citation>
    <scope>NUCLEOTIDE SEQUENCE</scope>
    <source>
        <strain evidence="2">JCM 3313</strain>
    </source>
</reference>
<dbReference type="Gene3D" id="1.10.510.10">
    <property type="entry name" value="Transferase(Phosphotransferase) domain 1"/>
    <property type="match status" value="1"/>
</dbReference>
<dbReference type="AlphaFoldDB" id="A0A918AJC3"/>
<protein>
    <recommendedName>
        <fullName evidence="1">Protein kinase domain-containing protein</fullName>
    </recommendedName>
</protein>
<dbReference type="InterPro" id="IPR011009">
    <property type="entry name" value="Kinase-like_dom_sf"/>
</dbReference>
<sequence length="471" mass="50557">MGNSSSGTAMTVAPGELGALGAQLGSGGEATVFDLPELTCPDVRGALVYKRYRDGHVAPESLRRVVAARNALDEAKRTELDGLSAWPVRVVEERGLAVGIVMPRIPAPFFDSVVRNCGVKQSLREVQNLFIDPARALRLGRPAPTDEERLRICRDFAGGLAFLHEELKVVFGDINPKNAVFRLDARPMVMFLDCDAVRPAGVVAKVKQLDAPDWVPPEGGNLTLATDRYKLGLFVLRCLSPGAWSSVNTDPAAAARLLDAEGLSMLGRALSGDPEGRPSARDWELHLRRLLGEAVAPPELGAVAVDRELVMRGQPVVVEWEALEAKEVEITSGTRVVRVDGRRGRGRTSVPLDESGPVRVRAINDLGSDERHVGPVTVLPPPARQPLTVPVPQLSWSTPGSADPPELALLPLPPIGVRPELPDLLTAAARTAPWPSPPDLRAVGFPLDLEAMLTELTGTDFGFRDSEGGSR</sequence>
<evidence type="ECO:0000313" key="2">
    <source>
        <dbReference type="EMBL" id="GGP44822.1"/>
    </source>
</evidence>
<dbReference type="Proteomes" id="UP000639606">
    <property type="component" value="Unassembled WGS sequence"/>
</dbReference>
<gene>
    <name evidence="2" type="ORF">GCM10010185_15710</name>
</gene>
<accession>A0A918AJC3</accession>
<dbReference type="RefSeq" id="WP_189222446.1">
    <property type="nucleotide sequence ID" value="NZ_BMRG01000002.1"/>
</dbReference>